<dbReference type="SMART" id="SM00346">
    <property type="entry name" value="HTH_ICLR"/>
    <property type="match status" value="1"/>
</dbReference>
<dbReference type="GO" id="GO:0003677">
    <property type="term" value="F:DNA binding"/>
    <property type="evidence" value="ECO:0007669"/>
    <property type="project" value="UniProtKB-KW"/>
</dbReference>
<dbReference type="PROSITE" id="PS51078">
    <property type="entry name" value="ICLR_ED"/>
    <property type="match status" value="1"/>
</dbReference>
<keyword evidence="1" id="KW-0805">Transcription regulation</keyword>
<feature type="domain" description="HTH iclR-type" evidence="4">
    <location>
        <begin position="75"/>
        <end position="137"/>
    </location>
</feature>
<proteinExistence type="predicted"/>
<dbReference type="InterPro" id="IPR050707">
    <property type="entry name" value="HTH_MetabolicPath_Reg"/>
</dbReference>
<reference evidence="6 7" key="1">
    <citation type="submission" date="2019-04" db="EMBL/GenBank/DDBJ databases">
        <title>Phreatobacter aquaticus sp. nov.</title>
        <authorList>
            <person name="Choi A."/>
            <person name="Baek K."/>
        </authorList>
    </citation>
    <scope>NUCLEOTIDE SEQUENCE [LARGE SCALE GENOMIC DNA]</scope>
    <source>
        <strain evidence="6 7">NMCR1094</strain>
    </source>
</reference>
<dbReference type="InterPro" id="IPR029016">
    <property type="entry name" value="GAF-like_dom_sf"/>
</dbReference>
<name>A0A4D7QJ76_9HYPH</name>
<dbReference type="EMBL" id="CP039865">
    <property type="protein sequence ID" value="QCK85943.1"/>
    <property type="molecule type" value="Genomic_DNA"/>
</dbReference>
<evidence type="ECO:0000313" key="6">
    <source>
        <dbReference type="EMBL" id="QCK85943.1"/>
    </source>
</evidence>
<dbReference type="AlphaFoldDB" id="A0A4D7QJ76"/>
<gene>
    <name evidence="6" type="ORF">E8L99_09320</name>
</gene>
<evidence type="ECO:0000256" key="1">
    <source>
        <dbReference type="ARBA" id="ARBA00023015"/>
    </source>
</evidence>
<keyword evidence="3" id="KW-0804">Transcription</keyword>
<organism evidence="6 7">
    <name type="scientific">Phreatobacter aquaticus</name>
    <dbReference type="NCBI Taxonomy" id="2570229"/>
    <lineage>
        <taxon>Bacteria</taxon>
        <taxon>Pseudomonadati</taxon>
        <taxon>Pseudomonadota</taxon>
        <taxon>Alphaproteobacteria</taxon>
        <taxon>Hyphomicrobiales</taxon>
        <taxon>Phreatobacteraceae</taxon>
        <taxon>Phreatobacter</taxon>
    </lineage>
</organism>
<dbReference type="InterPro" id="IPR036390">
    <property type="entry name" value="WH_DNA-bd_sf"/>
</dbReference>
<keyword evidence="7" id="KW-1185">Reference proteome</keyword>
<dbReference type="InterPro" id="IPR005471">
    <property type="entry name" value="Tscrpt_reg_IclR_N"/>
</dbReference>
<dbReference type="SUPFAM" id="SSF55781">
    <property type="entry name" value="GAF domain-like"/>
    <property type="match status" value="1"/>
</dbReference>
<protein>
    <submittedName>
        <fullName evidence="6">IclR family transcriptional regulator</fullName>
    </submittedName>
</protein>
<dbReference type="Proteomes" id="UP000298588">
    <property type="component" value="Chromosome"/>
</dbReference>
<dbReference type="PANTHER" id="PTHR30136:SF24">
    <property type="entry name" value="HTH-TYPE TRANSCRIPTIONAL REPRESSOR ALLR"/>
    <property type="match status" value="1"/>
</dbReference>
<dbReference type="InterPro" id="IPR014757">
    <property type="entry name" value="Tscrpt_reg_IclR_C"/>
</dbReference>
<dbReference type="PANTHER" id="PTHR30136">
    <property type="entry name" value="HELIX-TURN-HELIX TRANSCRIPTIONAL REGULATOR, ICLR FAMILY"/>
    <property type="match status" value="1"/>
</dbReference>
<dbReference type="OrthoDB" id="9807558at2"/>
<dbReference type="GO" id="GO:0003700">
    <property type="term" value="F:DNA-binding transcription factor activity"/>
    <property type="evidence" value="ECO:0007669"/>
    <property type="project" value="TreeGrafter"/>
</dbReference>
<keyword evidence="2" id="KW-0238">DNA-binding</keyword>
<evidence type="ECO:0000256" key="2">
    <source>
        <dbReference type="ARBA" id="ARBA00023125"/>
    </source>
</evidence>
<dbReference type="KEGG" id="paqt:E8L99_09320"/>
<dbReference type="SUPFAM" id="SSF46785">
    <property type="entry name" value="Winged helix' DNA-binding domain"/>
    <property type="match status" value="1"/>
</dbReference>
<evidence type="ECO:0000259" key="4">
    <source>
        <dbReference type="PROSITE" id="PS51077"/>
    </source>
</evidence>
<dbReference type="PROSITE" id="PS51077">
    <property type="entry name" value="HTH_ICLR"/>
    <property type="match status" value="1"/>
</dbReference>
<evidence type="ECO:0000256" key="3">
    <source>
        <dbReference type="ARBA" id="ARBA00023163"/>
    </source>
</evidence>
<dbReference type="GO" id="GO:0045892">
    <property type="term" value="P:negative regulation of DNA-templated transcription"/>
    <property type="evidence" value="ECO:0007669"/>
    <property type="project" value="TreeGrafter"/>
</dbReference>
<evidence type="ECO:0000313" key="7">
    <source>
        <dbReference type="Proteomes" id="UP000298588"/>
    </source>
</evidence>
<dbReference type="Gene3D" id="1.10.10.10">
    <property type="entry name" value="Winged helix-like DNA-binding domain superfamily/Winged helix DNA-binding domain"/>
    <property type="match status" value="1"/>
</dbReference>
<sequence>MLSGQREPERPARFNNHTLVLSLTTWAIVNGATALPKPTIVAERMRQERGQRFDSGLRDRACYDKTKNTLETRVSETAEKAIKVLELLSTYDAPVRLVDLSLGLKMNKSTTYRLLEKMRQLGYVRQDEPNGRYMLTVRMWEVGVRAFRRFDMRFWARPYLEKIHQATNETTVLAVLDGGEVVIVDKIDSLQAVQTFSPLGSRSPLHCSSLGKAFLMTNLDRLLLGRTEPLQAFTPNTVTTFAKLRQDIAVALEDGVAVAFDEYREGVSGVSAPVHGVEGVALGAIGITLPTSRAKGAPLAKAKAAVREGAIELSRALGRSEI</sequence>
<dbReference type="Pfam" id="PF01614">
    <property type="entry name" value="IclR_C"/>
    <property type="match status" value="1"/>
</dbReference>
<feature type="domain" description="IclR-ED" evidence="5">
    <location>
        <begin position="138"/>
        <end position="319"/>
    </location>
</feature>
<dbReference type="Gene3D" id="3.30.450.40">
    <property type="match status" value="1"/>
</dbReference>
<dbReference type="Pfam" id="PF09339">
    <property type="entry name" value="HTH_IclR"/>
    <property type="match status" value="1"/>
</dbReference>
<accession>A0A4D7QJ76</accession>
<dbReference type="InterPro" id="IPR036388">
    <property type="entry name" value="WH-like_DNA-bd_sf"/>
</dbReference>
<evidence type="ECO:0000259" key="5">
    <source>
        <dbReference type="PROSITE" id="PS51078"/>
    </source>
</evidence>